<evidence type="ECO:0000256" key="1">
    <source>
        <dbReference type="SAM" id="MobiDB-lite"/>
    </source>
</evidence>
<evidence type="ECO:0000313" key="3">
    <source>
        <dbReference type="Proteomes" id="UP000322245"/>
    </source>
</evidence>
<gene>
    <name evidence="2" type="ORF">B9479_006070</name>
</gene>
<name>A0A5D3AU50_9TREE</name>
<reference evidence="2 3" key="1">
    <citation type="submission" date="2017-05" db="EMBL/GenBank/DDBJ databases">
        <title>The Genome Sequence of Tsuchiyaea wingfieldii DSM 27421.</title>
        <authorList>
            <person name="Cuomo C."/>
            <person name="Passer A."/>
            <person name="Billmyre B."/>
            <person name="Heitman J."/>
        </authorList>
    </citation>
    <scope>NUCLEOTIDE SEQUENCE [LARGE SCALE GENOMIC DNA]</scope>
    <source>
        <strain evidence="2 3">DSM 27421</strain>
    </source>
</reference>
<accession>A0A5D3AU50</accession>
<organism evidence="2 3">
    <name type="scientific">Cryptococcus floricola</name>
    <dbReference type="NCBI Taxonomy" id="2591691"/>
    <lineage>
        <taxon>Eukaryota</taxon>
        <taxon>Fungi</taxon>
        <taxon>Dikarya</taxon>
        <taxon>Basidiomycota</taxon>
        <taxon>Agaricomycotina</taxon>
        <taxon>Tremellomycetes</taxon>
        <taxon>Tremellales</taxon>
        <taxon>Cryptococcaceae</taxon>
        <taxon>Cryptococcus</taxon>
    </lineage>
</organism>
<sequence>MSHISSLPSVDDSITYHSGGTWPEASSASNSTSQGPQRHIASRDTSGDPNSSPICPAYCRCRWAVPTDNGGKAPSVRRPHRKTEERIFEVRSRLSLQELWDKPDKTEDERYVRRILSNRIVAQNSRARTMNLEQSIKDMESRLSHNLDTVEALRQSRELQDLWGLKREEHIALLEWRISTMESMFQEENAVNSMAPAFSESNLQQPWSSSTMPPQGDNTLWTGPVDLADMTDERYIDPDLKL</sequence>
<evidence type="ECO:0000313" key="2">
    <source>
        <dbReference type="EMBL" id="TYJ53306.1"/>
    </source>
</evidence>
<dbReference type="EMBL" id="NIDF01000094">
    <property type="protein sequence ID" value="TYJ53306.1"/>
    <property type="molecule type" value="Genomic_DNA"/>
</dbReference>
<dbReference type="Proteomes" id="UP000322245">
    <property type="component" value="Unassembled WGS sequence"/>
</dbReference>
<feature type="region of interest" description="Disordered" evidence="1">
    <location>
        <begin position="15"/>
        <end position="51"/>
    </location>
</feature>
<comment type="caution">
    <text evidence="2">The sequence shown here is derived from an EMBL/GenBank/DDBJ whole genome shotgun (WGS) entry which is preliminary data.</text>
</comment>
<dbReference type="AlphaFoldDB" id="A0A5D3AU50"/>
<protein>
    <recommendedName>
        <fullName evidence="4">BZIP domain-containing protein</fullName>
    </recommendedName>
</protein>
<feature type="compositionally biased region" description="Polar residues" evidence="1">
    <location>
        <begin position="24"/>
        <end position="36"/>
    </location>
</feature>
<keyword evidence="3" id="KW-1185">Reference proteome</keyword>
<evidence type="ECO:0008006" key="4">
    <source>
        <dbReference type="Google" id="ProtNLM"/>
    </source>
</evidence>
<proteinExistence type="predicted"/>